<evidence type="ECO:0000256" key="2">
    <source>
        <dbReference type="ARBA" id="ARBA00022679"/>
    </source>
</evidence>
<proteinExistence type="predicted"/>
<dbReference type="AlphaFoldDB" id="A0A7W4UQI4"/>
<dbReference type="PANTHER" id="PTHR11927:SF9">
    <property type="entry name" value="L-FUCOSYLTRANSFERASE"/>
    <property type="match status" value="1"/>
</dbReference>
<accession>A0A7W4UQI4</accession>
<keyword evidence="2" id="KW-0808">Transferase</keyword>
<dbReference type="Pfam" id="PF01531">
    <property type="entry name" value="Glyco_transf_11"/>
    <property type="match status" value="1"/>
</dbReference>
<dbReference type="GO" id="GO:0008107">
    <property type="term" value="F:galactoside 2-alpha-L-fucosyltransferase activity"/>
    <property type="evidence" value="ECO:0007669"/>
    <property type="project" value="InterPro"/>
</dbReference>
<reference evidence="3 4" key="1">
    <citation type="submission" date="2020-08" db="EMBL/GenBank/DDBJ databases">
        <title>Sequencing the genomes of 1000 actinobacteria strains.</title>
        <authorList>
            <person name="Klenk H.-P."/>
        </authorList>
    </citation>
    <scope>NUCLEOTIDE SEQUENCE [LARGE SCALE GENOMIC DNA]</scope>
    <source>
        <strain evidence="3 4">DSM 20419</strain>
    </source>
</reference>
<evidence type="ECO:0000256" key="1">
    <source>
        <dbReference type="ARBA" id="ARBA00022676"/>
    </source>
</evidence>
<evidence type="ECO:0008006" key="5">
    <source>
        <dbReference type="Google" id="ProtNLM"/>
    </source>
</evidence>
<dbReference type="RefSeq" id="WP_183625653.1">
    <property type="nucleotide sequence ID" value="NZ_JACHWJ010000004.1"/>
</dbReference>
<sequence length="281" mass="32491">MKAHALSVVRWGNREVLYPPEKIGVGNLFYVWMQADRRRARGEDVVVRTSEASEPWREWFPELFNELIVDDSQIRFTDRRLVNHYYQEFGVNYTPEDLSRFIDTFVLPSGGRLRKLVDEHASPKRFVLNVRRGDYYSVEKFRHLYAFDIAEYVRAAVVEASEAAPIDEIFIVSDNVEWCRAELQFLTDYADVAYVDPELGPAEHLAILAGSPRLILANSTFSYWGGYLSNRYYADNAEVRPSDVVVPIFHSRLMEDSSSYHLDPRWTVIRDLAGGWEPPAA</sequence>
<gene>
    <name evidence="3" type="ORF">FHX72_002659</name>
</gene>
<dbReference type="InterPro" id="IPR002516">
    <property type="entry name" value="Glyco_trans_11"/>
</dbReference>
<dbReference type="EMBL" id="JACHWJ010000004">
    <property type="protein sequence ID" value="MBB2958513.1"/>
    <property type="molecule type" value="Genomic_DNA"/>
</dbReference>
<dbReference type="GO" id="GO:0016020">
    <property type="term" value="C:membrane"/>
    <property type="evidence" value="ECO:0007669"/>
    <property type="project" value="InterPro"/>
</dbReference>
<protein>
    <recommendedName>
        <fullName evidence="5">Glycosyl transferase family 11</fullName>
    </recommendedName>
</protein>
<evidence type="ECO:0000313" key="4">
    <source>
        <dbReference type="Proteomes" id="UP000545286"/>
    </source>
</evidence>
<keyword evidence="4" id="KW-1185">Reference proteome</keyword>
<evidence type="ECO:0000313" key="3">
    <source>
        <dbReference type="EMBL" id="MBB2958513.1"/>
    </source>
</evidence>
<dbReference type="PANTHER" id="PTHR11927">
    <property type="entry name" value="GALACTOSIDE 2-L-FUCOSYLTRANSFERASE"/>
    <property type="match status" value="1"/>
</dbReference>
<dbReference type="Proteomes" id="UP000545286">
    <property type="component" value="Unassembled WGS sequence"/>
</dbReference>
<keyword evidence="1" id="KW-0328">Glycosyltransferase</keyword>
<organism evidence="3 4">
    <name type="scientific">Pseudoclavibacter helvolus</name>
    <dbReference type="NCBI Taxonomy" id="255205"/>
    <lineage>
        <taxon>Bacteria</taxon>
        <taxon>Bacillati</taxon>
        <taxon>Actinomycetota</taxon>
        <taxon>Actinomycetes</taxon>
        <taxon>Micrococcales</taxon>
        <taxon>Microbacteriaceae</taxon>
        <taxon>Pseudoclavibacter</taxon>
    </lineage>
</organism>
<comment type="caution">
    <text evidence="3">The sequence shown here is derived from an EMBL/GenBank/DDBJ whole genome shotgun (WGS) entry which is preliminary data.</text>
</comment>
<dbReference type="GO" id="GO:0005975">
    <property type="term" value="P:carbohydrate metabolic process"/>
    <property type="evidence" value="ECO:0007669"/>
    <property type="project" value="InterPro"/>
</dbReference>
<name>A0A7W4UQI4_9MICO</name>